<dbReference type="FunFam" id="3.40.50.720:FF:000090">
    <property type="entry name" value="NADP-dependent mannitol dehydrogenase"/>
    <property type="match status" value="1"/>
</dbReference>
<dbReference type="Gene3D" id="3.40.50.720">
    <property type="entry name" value="NAD(P)-binding Rossmann-like Domain"/>
    <property type="match status" value="1"/>
</dbReference>
<dbReference type="EMBL" id="JAANQT010000011">
    <property type="protein sequence ID" value="KAG1316025.1"/>
    <property type="molecule type" value="Genomic_DNA"/>
</dbReference>
<evidence type="ECO:0000313" key="5">
    <source>
        <dbReference type="EMBL" id="KAG1545731.1"/>
    </source>
</evidence>
<dbReference type="PRINTS" id="PR00081">
    <property type="entry name" value="GDHRDH"/>
</dbReference>
<evidence type="ECO:0000256" key="2">
    <source>
        <dbReference type="ARBA" id="ARBA00022857"/>
    </source>
</evidence>
<dbReference type="OrthoDB" id="1669814at2759"/>
<dbReference type="InterPro" id="IPR002347">
    <property type="entry name" value="SDR_fam"/>
</dbReference>
<keyword evidence="2" id="KW-0521">NADP</keyword>
<keyword evidence="6" id="KW-1185">Reference proteome</keyword>
<dbReference type="GO" id="GO:0050085">
    <property type="term" value="F:mannitol 2-dehydrogenase (NADP+) activity"/>
    <property type="evidence" value="ECO:0007669"/>
    <property type="project" value="UniProtKB-ARBA"/>
</dbReference>
<dbReference type="AlphaFoldDB" id="A0A9P6XKY4"/>
<dbReference type="Proteomes" id="UP000717996">
    <property type="component" value="Unassembled WGS sequence"/>
</dbReference>
<dbReference type="PANTHER" id="PTHR43008">
    <property type="entry name" value="BENZIL REDUCTASE"/>
    <property type="match status" value="1"/>
</dbReference>
<dbReference type="GO" id="GO:0050664">
    <property type="term" value="F:oxidoreductase activity, acting on NAD(P)H, oxygen as acceptor"/>
    <property type="evidence" value="ECO:0007669"/>
    <property type="project" value="TreeGrafter"/>
</dbReference>
<dbReference type="SUPFAM" id="SSF51735">
    <property type="entry name" value="NAD(P)-binding Rossmann-fold domains"/>
    <property type="match status" value="1"/>
</dbReference>
<dbReference type="EMBL" id="JAANIT010000640">
    <property type="protein sequence ID" value="KAG1545731.1"/>
    <property type="molecule type" value="Genomic_DNA"/>
</dbReference>
<reference evidence="4" key="1">
    <citation type="journal article" date="2020" name="Microb. Genom.">
        <title>Genetic diversity of clinical and environmental Mucorales isolates obtained from an investigation of mucormycosis cases among solid organ transplant recipients.</title>
        <authorList>
            <person name="Nguyen M.H."/>
            <person name="Kaul D."/>
            <person name="Muto C."/>
            <person name="Cheng S.J."/>
            <person name="Richter R.A."/>
            <person name="Bruno V.M."/>
            <person name="Liu G."/>
            <person name="Beyhan S."/>
            <person name="Sundermann A.J."/>
            <person name="Mounaud S."/>
            <person name="Pasculle A.W."/>
            <person name="Nierman W.C."/>
            <person name="Driscoll E."/>
            <person name="Cumbie R."/>
            <person name="Clancy C.J."/>
            <person name="Dupont C.L."/>
        </authorList>
    </citation>
    <scope>NUCLEOTIDE SEQUENCE</scope>
    <source>
        <strain evidence="4">GL11</strain>
        <strain evidence="5">GL16</strain>
    </source>
</reference>
<comment type="similarity">
    <text evidence="1">Belongs to the short-chain dehydrogenases/reductases (SDR) family.</text>
</comment>
<evidence type="ECO:0000256" key="1">
    <source>
        <dbReference type="ARBA" id="ARBA00006484"/>
    </source>
</evidence>
<keyword evidence="3" id="KW-0560">Oxidoreductase</keyword>
<dbReference type="GO" id="GO:0044281">
    <property type="term" value="P:small molecule metabolic process"/>
    <property type="evidence" value="ECO:0007669"/>
    <property type="project" value="UniProtKB-ARBA"/>
</dbReference>
<dbReference type="PRINTS" id="PR00080">
    <property type="entry name" value="SDRFAMILY"/>
</dbReference>
<dbReference type="Pfam" id="PF13561">
    <property type="entry name" value="adh_short_C2"/>
    <property type="match status" value="1"/>
</dbReference>
<evidence type="ECO:0008006" key="7">
    <source>
        <dbReference type="Google" id="ProtNLM"/>
    </source>
</evidence>
<evidence type="ECO:0000256" key="3">
    <source>
        <dbReference type="ARBA" id="ARBA00023002"/>
    </source>
</evidence>
<dbReference type="OMA" id="CHMTAPF"/>
<name>A0A9P6XKY4_RHIOR</name>
<dbReference type="PROSITE" id="PS00061">
    <property type="entry name" value="ADH_SHORT"/>
    <property type="match status" value="1"/>
</dbReference>
<proteinExistence type="inferred from homology"/>
<dbReference type="GO" id="GO:0005975">
    <property type="term" value="P:carbohydrate metabolic process"/>
    <property type="evidence" value="ECO:0007669"/>
    <property type="project" value="UniProtKB-ARBA"/>
</dbReference>
<dbReference type="InterPro" id="IPR036291">
    <property type="entry name" value="NAD(P)-bd_dom_sf"/>
</dbReference>
<dbReference type="Proteomes" id="UP000716291">
    <property type="component" value="Unassembled WGS sequence"/>
</dbReference>
<gene>
    <name evidence="5" type="ORF">G6F51_005298</name>
    <name evidence="4" type="ORF">G6F64_000191</name>
</gene>
<evidence type="ECO:0000313" key="6">
    <source>
        <dbReference type="Proteomes" id="UP000716291"/>
    </source>
</evidence>
<dbReference type="NCBIfam" id="NF005559">
    <property type="entry name" value="PRK07231.1"/>
    <property type="match status" value="1"/>
</dbReference>
<accession>A0A9P6XKY4</accession>
<dbReference type="PANTHER" id="PTHR43008:SF12">
    <property type="entry name" value="OXIDOREDUCTASE, SHORT CHAIN DEHYDROGENASE_REDUCTASE FAMILY (AFU_ORTHOLOGUE AFUA_6G13830)"/>
    <property type="match status" value="1"/>
</dbReference>
<evidence type="ECO:0000313" key="4">
    <source>
        <dbReference type="EMBL" id="KAG1316025.1"/>
    </source>
</evidence>
<dbReference type="InterPro" id="IPR020904">
    <property type="entry name" value="Sc_DH/Rdtase_CS"/>
</dbReference>
<sequence length="262" mass="28012">MSALPTLPIFSLKGKKAIVTGGARGIGLELSKALAESGADVAIMYVSNDKAHDLAAKIGKDNNVFCKAYKADVTDAEEVKKAIDEIVKEMGGVDIFVANAGINMGGSAESYDLGKWHKVFDVNVHGVFYGIQAVSKYMLEKGKGSIIVTSSISAAVVNRPQYQCAYNSSKSAVSMMTKCLAVEWAKRGIRVNAINPGYIKTDLLDNTNKENPDWEATWLDSTPMGRIGEAHELKGPLVFLASDASTYVTGAELFVDGGYTSI</sequence>
<organism evidence="4 6">
    <name type="scientific">Rhizopus oryzae</name>
    <name type="common">Mucormycosis agent</name>
    <name type="synonym">Rhizopus arrhizus var. delemar</name>
    <dbReference type="NCBI Taxonomy" id="64495"/>
    <lineage>
        <taxon>Eukaryota</taxon>
        <taxon>Fungi</taxon>
        <taxon>Fungi incertae sedis</taxon>
        <taxon>Mucoromycota</taxon>
        <taxon>Mucoromycotina</taxon>
        <taxon>Mucoromycetes</taxon>
        <taxon>Mucorales</taxon>
        <taxon>Mucorineae</taxon>
        <taxon>Rhizopodaceae</taxon>
        <taxon>Rhizopus</taxon>
    </lineage>
</organism>
<comment type="caution">
    <text evidence="4">The sequence shown here is derived from an EMBL/GenBank/DDBJ whole genome shotgun (WGS) entry which is preliminary data.</text>
</comment>
<protein>
    <recommendedName>
        <fullName evidence="7">NAD(P)-binding protein</fullName>
    </recommendedName>
</protein>